<evidence type="ECO:0000256" key="2">
    <source>
        <dbReference type="ARBA" id="ARBA00022801"/>
    </source>
</evidence>
<name>A0A918GF79_9PSEU</name>
<gene>
    <name evidence="4" type="ORF">GCM10010171_28300</name>
</gene>
<accession>A0A918GF79</accession>
<feature type="domain" description="Alpha/beta hydrolase fold-3" evidence="3">
    <location>
        <begin position="78"/>
        <end position="279"/>
    </location>
</feature>
<dbReference type="InterPro" id="IPR013094">
    <property type="entry name" value="AB_hydrolase_3"/>
</dbReference>
<sequence length="315" mass="33502">MPLHPEARAVIEASAAAGGLVPVEQSAAEMRAAFAESWRPSPNLKPVASVVDRTIPGPDGDVPVRVYTPFGDGPFPALVWFHGGGWVIGSLDENEATCRALCDAVGMVVVSVDYRLAPEHRFPAAAEDAYAALLWTAENVNAERIAVAGESAGGNLAAVVSLMARDRGGPRIALQVLASPVTAPPSDRPSYVDYADGHFLSRDSMEWFFAQYPRTPDDLDDPYLSPLAAPDLSGVAPALVLTAEYDVLRDEGEEYAHRLLDAGVPVELVRYDGQIHGFFALLVDQLSVSADAHARAAAALRRAFAVTVTEESITA</sequence>
<dbReference type="Gene3D" id="3.40.50.1820">
    <property type="entry name" value="alpha/beta hydrolase"/>
    <property type="match status" value="1"/>
</dbReference>
<evidence type="ECO:0000259" key="3">
    <source>
        <dbReference type="Pfam" id="PF07859"/>
    </source>
</evidence>
<comment type="similarity">
    <text evidence="1">Belongs to the 'GDXG' lipolytic enzyme family.</text>
</comment>
<protein>
    <recommendedName>
        <fullName evidence="3">Alpha/beta hydrolase fold-3 domain-containing protein</fullName>
    </recommendedName>
</protein>
<dbReference type="SUPFAM" id="SSF53474">
    <property type="entry name" value="alpha/beta-Hydrolases"/>
    <property type="match status" value="1"/>
</dbReference>
<dbReference type="FunFam" id="3.40.50.1820:FF:000089">
    <property type="entry name" value="Alpha/beta hydrolase"/>
    <property type="match status" value="1"/>
</dbReference>
<keyword evidence="5" id="KW-1185">Reference proteome</keyword>
<evidence type="ECO:0000256" key="1">
    <source>
        <dbReference type="ARBA" id="ARBA00010515"/>
    </source>
</evidence>
<dbReference type="GO" id="GO:0016787">
    <property type="term" value="F:hydrolase activity"/>
    <property type="evidence" value="ECO:0007669"/>
    <property type="project" value="UniProtKB-KW"/>
</dbReference>
<evidence type="ECO:0000313" key="5">
    <source>
        <dbReference type="Proteomes" id="UP000660680"/>
    </source>
</evidence>
<dbReference type="EMBL" id="BMRB01000002">
    <property type="protein sequence ID" value="GGS32656.1"/>
    <property type="molecule type" value="Genomic_DNA"/>
</dbReference>
<dbReference type="RefSeq" id="WP_189210865.1">
    <property type="nucleotide sequence ID" value="NZ_BMRB01000002.1"/>
</dbReference>
<dbReference type="AlphaFoldDB" id="A0A918GF79"/>
<dbReference type="Proteomes" id="UP000660680">
    <property type="component" value="Unassembled WGS sequence"/>
</dbReference>
<proteinExistence type="inferred from homology"/>
<reference evidence="4" key="2">
    <citation type="submission" date="2020-09" db="EMBL/GenBank/DDBJ databases">
        <authorList>
            <person name="Sun Q."/>
            <person name="Ohkuma M."/>
        </authorList>
    </citation>
    <scope>NUCLEOTIDE SEQUENCE</scope>
    <source>
        <strain evidence="4">JCM 3276</strain>
    </source>
</reference>
<dbReference type="Pfam" id="PF07859">
    <property type="entry name" value="Abhydrolase_3"/>
    <property type="match status" value="1"/>
</dbReference>
<dbReference type="InterPro" id="IPR029058">
    <property type="entry name" value="AB_hydrolase_fold"/>
</dbReference>
<organism evidence="4 5">
    <name type="scientific">Actinokineospora fastidiosa</name>
    <dbReference type="NCBI Taxonomy" id="1816"/>
    <lineage>
        <taxon>Bacteria</taxon>
        <taxon>Bacillati</taxon>
        <taxon>Actinomycetota</taxon>
        <taxon>Actinomycetes</taxon>
        <taxon>Pseudonocardiales</taxon>
        <taxon>Pseudonocardiaceae</taxon>
        <taxon>Actinokineospora</taxon>
    </lineage>
</organism>
<comment type="caution">
    <text evidence="4">The sequence shown here is derived from an EMBL/GenBank/DDBJ whole genome shotgun (WGS) entry which is preliminary data.</text>
</comment>
<keyword evidence="2" id="KW-0378">Hydrolase</keyword>
<evidence type="ECO:0000313" key="4">
    <source>
        <dbReference type="EMBL" id="GGS32656.1"/>
    </source>
</evidence>
<reference evidence="4" key="1">
    <citation type="journal article" date="2014" name="Int. J. Syst. Evol. Microbiol.">
        <title>Complete genome sequence of Corynebacterium casei LMG S-19264T (=DSM 44701T), isolated from a smear-ripened cheese.</title>
        <authorList>
            <consortium name="US DOE Joint Genome Institute (JGI-PGF)"/>
            <person name="Walter F."/>
            <person name="Albersmeier A."/>
            <person name="Kalinowski J."/>
            <person name="Ruckert C."/>
        </authorList>
    </citation>
    <scope>NUCLEOTIDE SEQUENCE</scope>
    <source>
        <strain evidence="4">JCM 3276</strain>
    </source>
</reference>
<dbReference type="PANTHER" id="PTHR48081">
    <property type="entry name" value="AB HYDROLASE SUPERFAMILY PROTEIN C4A8.06C"/>
    <property type="match status" value="1"/>
</dbReference>
<dbReference type="InterPro" id="IPR050300">
    <property type="entry name" value="GDXG_lipolytic_enzyme"/>
</dbReference>
<dbReference type="PANTHER" id="PTHR48081:SF8">
    <property type="entry name" value="ALPHA_BETA HYDROLASE FOLD-3 DOMAIN-CONTAINING PROTEIN-RELATED"/>
    <property type="match status" value="1"/>
</dbReference>